<comment type="caution">
    <text evidence="2">The sequence shown here is derived from an EMBL/GenBank/DDBJ whole genome shotgun (WGS) entry which is preliminary data.</text>
</comment>
<proteinExistence type="predicted"/>
<dbReference type="AlphaFoldDB" id="A0AA43ZG40"/>
<sequence length="134" mass="15384">MIDVQTIAQRFMEALNHRDFETIAGFLDEDAALDTLTGQRAIGSHPLRLAIMSYFRHFDEEFVDMVPMRDQLGQRVAVDVTARGHYRESMAGFPPASGQSYSIPSVFVFEFDGPSVTRLTHYRNIRIFEQQLLR</sequence>
<evidence type="ECO:0000313" key="2">
    <source>
        <dbReference type="EMBL" id="NHT76466.1"/>
    </source>
</evidence>
<dbReference type="InterPro" id="IPR032710">
    <property type="entry name" value="NTF2-like_dom_sf"/>
</dbReference>
<dbReference type="Proteomes" id="UP001155840">
    <property type="component" value="Unassembled WGS sequence"/>
</dbReference>
<dbReference type="InterPro" id="IPR037401">
    <property type="entry name" value="SnoaL-like"/>
</dbReference>
<evidence type="ECO:0000259" key="1">
    <source>
        <dbReference type="Pfam" id="PF12680"/>
    </source>
</evidence>
<keyword evidence="3" id="KW-1185">Reference proteome</keyword>
<name>A0AA43ZG40_9HYPH</name>
<dbReference type="EMBL" id="JAANCM010000005">
    <property type="protein sequence ID" value="NHT76466.1"/>
    <property type="molecule type" value="Genomic_DNA"/>
</dbReference>
<accession>A0AA43ZG40</accession>
<organism evidence="2 3">
    <name type="scientific">Ferranicluibacter rubi</name>
    <dbReference type="NCBI Taxonomy" id="2715133"/>
    <lineage>
        <taxon>Bacteria</taxon>
        <taxon>Pseudomonadati</taxon>
        <taxon>Pseudomonadota</taxon>
        <taxon>Alphaproteobacteria</taxon>
        <taxon>Hyphomicrobiales</taxon>
        <taxon>Rhizobiaceae</taxon>
        <taxon>Ferranicluibacter</taxon>
    </lineage>
</organism>
<dbReference type="SUPFAM" id="SSF54427">
    <property type="entry name" value="NTF2-like"/>
    <property type="match status" value="1"/>
</dbReference>
<gene>
    <name evidence="2" type="ORF">G8E10_12010</name>
</gene>
<evidence type="ECO:0000313" key="3">
    <source>
        <dbReference type="Proteomes" id="UP001155840"/>
    </source>
</evidence>
<feature type="domain" description="SnoaL-like" evidence="1">
    <location>
        <begin position="8"/>
        <end position="117"/>
    </location>
</feature>
<dbReference type="Pfam" id="PF12680">
    <property type="entry name" value="SnoaL_2"/>
    <property type="match status" value="1"/>
</dbReference>
<protein>
    <submittedName>
        <fullName evidence="2">SnoaL-like domain-containing protein</fullName>
    </submittedName>
</protein>
<dbReference type="RefSeq" id="WP_167129139.1">
    <property type="nucleotide sequence ID" value="NZ_JAANCM010000005.1"/>
</dbReference>
<dbReference type="Gene3D" id="3.10.450.50">
    <property type="match status" value="1"/>
</dbReference>
<reference evidence="2" key="1">
    <citation type="submission" date="2020-03" db="EMBL/GenBank/DDBJ databases">
        <title>Ferranicluibacter endophyticum gen. nov., sp. nov., a new genus isolated from Rubus ulmifolius Schott. stem.</title>
        <authorList>
            <person name="Roca-Couso R."/>
            <person name="Flores-Felix J.D."/>
            <person name="Igual J.M."/>
            <person name="Rivas R."/>
        </authorList>
    </citation>
    <scope>NUCLEOTIDE SEQUENCE</scope>
    <source>
        <strain evidence="2">CRRU44</strain>
    </source>
</reference>